<dbReference type="AlphaFoldDB" id="A0A0M4DNA9"/>
<feature type="binding site" evidence="12">
    <location>
        <position position="354"/>
    </location>
    <ligand>
        <name>K(+)</name>
        <dbReference type="ChEBI" id="CHEBI:29103"/>
    </ligand>
</feature>
<dbReference type="InterPro" id="IPR011877">
    <property type="entry name" value="Ribokinase"/>
</dbReference>
<comment type="similarity">
    <text evidence="1">Belongs to the carbohydrate kinase pfkB family.</text>
</comment>
<organism evidence="15">
    <name type="scientific">Streptomyces pristinaespiralis</name>
    <dbReference type="NCBI Taxonomy" id="38300"/>
    <lineage>
        <taxon>Bacteria</taxon>
        <taxon>Bacillati</taxon>
        <taxon>Actinomycetota</taxon>
        <taxon>Actinomycetes</taxon>
        <taxon>Kitasatosporales</taxon>
        <taxon>Streptomycetaceae</taxon>
        <taxon>Streptomyces</taxon>
    </lineage>
</organism>
<keyword evidence="11 12" id="KW-0119">Carbohydrate metabolism</keyword>
<feature type="domain" description="Carbohydrate kinase PfkB" evidence="14">
    <location>
        <begin position="80"/>
        <end position="365"/>
    </location>
</feature>
<keyword evidence="7 12" id="KW-0418">Kinase</keyword>
<keyword evidence="5 12" id="KW-0479">Metal-binding</keyword>
<evidence type="ECO:0000256" key="12">
    <source>
        <dbReference type="HAMAP-Rule" id="MF_01987"/>
    </source>
</evidence>
<feature type="binding site" evidence="12">
    <location>
        <position position="359"/>
    </location>
    <ligand>
        <name>K(+)</name>
        <dbReference type="ChEBI" id="CHEBI:29103"/>
    </ligand>
</feature>
<feature type="compositionally biased region" description="Low complexity" evidence="13">
    <location>
        <begin position="370"/>
        <end position="394"/>
    </location>
</feature>
<feature type="binding site" evidence="12">
    <location>
        <position position="357"/>
    </location>
    <ligand>
        <name>K(+)</name>
        <dbReference type="ChEBI" id="CHEBI:29103"/>
    </ligand>
</feature>
<comment type="cofactor">
    <cofactor evidence="12">
        <name>Mg(2+)</name>
        <dbReference type="ChEBI" id="CHEBI:18420"/>
    </cofactor>
    <text evidence="12">Requires a divalent cation, most likely magnesium in vivo, as an electrophilic catalyst to aid phosphoryl group transfer. It is the chelate of the metal and the nucleotide that is the actual substrate.</text>
</comment>
<dbReference type="GO" id="GO:0005524">
    <property type="term" value="F:ATP binding"/>
    <property type="evidence" value="ECO:0007669"/>
    <property type="project" value="UniProtKB-UniRule"/>
</dbReference>
<dbReference type="EC" id="2.7.1.15" evidence="2 12"/>
<dbReference type="InterPro" id="IPR002173">
    <property type="entry name" value="Carboh/pur_kinase_PfkB_CS"/>
</dbReference>
<feature type="region of interest" description="Disordered" evidence="13">
    <location>
        <begin position="1"/>
        <end position="75"/>
    </location>
</feature>
<feature type="binding site" evidence="12">
    <location>
        <position position="318"/>
    </location>
    <ligand>
        <name>K(+)</name>
        <dbReference type="ChEBI" id="CHEBI:29103"/>
    </ligand>
</feature>
<evidence type="ECO:0000256" key="9">
    <source>
        <dbReference type="ARBA" id="ARBA00022842"/>
    </source>
</evidence>
<feature type="binding site" evidence="12">
    <location>
        <begin position="88"/>
        <end position="90"/>
    </location>
    <ligand>
        <name>substrate</name>
    </ligand>
</feature>
<comment type="pathway">
    <text evidence="12">Carbohydrate metabolism; D-ribose degradation; D-ribose 5-phosphate from beta-D-ribopyranose: step 2/2.</text>
</comment>
<dbReference type="FunFam" id="3.40.1190.20:FF:000056">
    <property type="entry name" value="Ribokinase"/>
    <property type="match status" value="1"/>
</dbReference>
<dbReference type="Proteomes" id="UP000060513">
    <property type="component" value="Chromosome"/>
</dbReference>
<feature type="binding site" evidence="12">
    <location>
        <position position="324"/>
    </location>
    <ligand>
        <name>substrate</name>
    </ligand>
</feature>
<evidence type="ECO:0000313" key="16">
    <source>
        <dbReference type="Proteomes" id="UP000060513"/>
    </source>
</evidence>
<dbReference type="InterPro" id="IPR029056">
    <property type="entry name" value="Ribokinase-like"/>
</dbReference>
<evidence type="ECO:0000259" key="14">
    <source>
        <dbReference type="Pfam" id="PF00294"/>
    </source>
</evidence>
<evidence type="ECO:0000256" key="11">
    <source>
        <dbReference type="ARBA" id="ARBA00023277"/>
    </source>
</evidence>
<dbReference type="PROSITE" id="PS00584">
    <property type="entry name" value="PFKB_KINASES_2"/>
    <property type="match status" value="1"/>
</dbReference>
<dbReference type="GO" id="GO:0004747">
    <property type="term" value="F:ribokinase activity"/>
    <property type="evidence" value="ECO:0007669"/>
    <property type="project" value="UniProtKB-UniRule"/>
</dbReference>
<dbReference type="InterPro" id="IPR002139">
    <property type="entry name" value="Ribo/fructo_kinase"/>
</dbReference>
<feature type="region of interest" description="Disordered" evidence="13">
    <location>
        <begin position="359"/>
        <end position="394"/>
    </location>
</feature>
<dbReference type="PATRIC" id="fig|38300.4.peg.1302"/>
<keyword evidence="8 12" id="KW-0067">ATP-binding</keyword>
<dbReference type="UniPathway" id="UPA00916">
    <property type="reaction ID" value="UER00889"/>
</dbReference>
<gene>
    <name evidence="12" type="primary">rbsK</name>
    <name evidence="15" type="ORF">SPRI_1219</name>
</gene>
<evidence type="ECO:0000256" key="10">
    <source>
        <dbReference type="ARBA" id="ARBA00022958"/>
    </source>
</evidence>
<dbReference type="SUPFAM" id="SSF53613">
    <property type="entry name" value="Ribokinase-like"/>
    <property type="match status" value="1"/>
</dbReference>
<evidence type="ECO:0000313" key="15">
    <source>
        <dbReference type="EMBL" id="ALC19525.1"/>
    </source>
</evidence>
<evidence type="ECO:0000256" key="1">
    <source>
        <dbReference type="ARBA" id="ARBA00005380"/>
    </source>
</evidence>
<evidence type="ECO:0000256" key="5">
    <source>
        <dbReference type="ARBA" id="ARBA00022723"/>
    </source>
</evidence>
<evidence type="ECO:0000256" key="13">
    <source>
        <dbReference type="SAM" id="MobiDB-lite"/>
    </source>
</evidence>
<sequence>MTPQDGDRSGMTAQDGGGSRVTPQDGDRSVVTAQEGGGSRVTPQDGGRSDVTAQEEGLRMDERVETRPQGGVRRGTGDYDLLVVGSANADLVIGVERRPAAGETVLGSDLTVHPGGKGANQAVAAARLGARTALLARVGDDAHGRLLLDSQRAAGVDTDGVLVGGAPTGVALITVDPSGDNSIVVSPGANGRLTPGDIRGARELLARARVVSLQLEIPLDTVAEVARALPSGTRLVLNPSPPAPLPEDVLAVCDPLVVNEHEARYVLGEAGDRPEDWARDLLALGPRSVVVTLGAEGALVADAGGCVRLPSPEVDAVDTTGAGDAFTAALAWRLGLGETLAEAAGFAVRVGAAAVTGRGAQESFPRAGDSLPGEGESVPSGEGSVQSVGESGVR</sequence>
<evidence type="ECO:0000256" key="8">
    <source>
        <dbReference type="ARBA" id="ARBA00022840"/>
    </source>
</evidence>
<comment type="caution">
    <text evidence="12">Lacks conserved residue(s) required for the propagation of feature annotation.</text>
</comment>
<dbReference type="InterPro" id="IPR011611">
    <property type="entry name" value="PfkB_dom"/>
</dbReference>
<feature type="binding site" evidence="12">
    <location>
        <begin position="323"/>
        <end position="324"/>
    </location>
    <ligand>
        <name>ATP</name>
        <dbReference type="ChEBI" id="CHEBI:30616"/>
    </ligand>
</feature>
<dbReference type="PANTHER" id="PTHR10584">
    <property type="entry name" value="SUGAR KINASE"/>
    <property type="match status" value="1"/>
</dbReference>
<feature type="binding site" evidence="12">
    <location>
        <position position="259"/>
    </location>
    <ligand>
        <name>ATP</name>
        <dbReference type="ChEBI" id="CHEBI:30616"/>
    </ligand>
</feature>
<evidence type="ECO:0000256" key="2">
    <source>
        <dbReference type="ARBA" id="ARBA00012035"/>
    </source>
</evidence>
<keyword evidence="4 12" id="KW-0808">Transferase</keyword>
<dbReference type="PANTHER" id="PTHR10584:SF166">
    <property type="entry name" value="RIBOKINASE"/>
    <property type="match status" value="1"/>
</dbReference>
<feature type="binding site" evidence="12">
    <location>
        <position position="363"/>
    </location>
    <ligand>
        <name>K(+)</name>
        <dbReference type="ChEBI" id="CHEBI:29103"/>
    </ligand>
</feature>
<proteinExistence type="inferred from homology"/>
<dbReference type="GO" id="GO:0046872">
    <property type="term" value="F:metal ion binding"/>
    <property type="evidence" value="ECO:0007669"/>
    <property type="project" value="UniProtKB-KW"/>
</dbReference>
<feature type="binding site" evidence="12">
    <location>
        <position position="216"/>
    </location>
    <ligand>
        <name>substrate</name>
    </ligand>
</feature>
<dbReference type="CDD" id="cd01174">
    <property type="entry name" value="ribokinase"/>
    <property type="match status" value="1"/>
</dbReference>
<dbReference type="GO" id="GO:0005829">
    <property type="term" value="C:cytosol"/>
    <property type="evidence" value="ECO:0007669"/>
    <property type="project" value="TreeGrafter"/>
</dbReference>
<keyword evidence="9 12" id="KW-0460">Magnesium</keyword>
<accession>A0A0M4DNA9</accession>
<protein>
    <recommendedName>
        <fullName evidence="3 12">Ribokinase</fullName>
        <shortName evidence="12">RK</shortName>
        <ecNumber evidence="2 12">2.7.1.15</ecNumber>
    </recommendedName>
</protein>
<comment type="catalytic activity">
    <reaction evidence="12">
        <text>D-ribose + ATP = D-ribose 5-phosphate + ADP + H(+)</text>
        <dbReference type="Rhea" id="RHEA:13697"/>
        <dbReference type="ChEBI" id="CHEBI:15378"/>
        <dbReference type="ChEBI" id="CHEBI:30616"/>
        <dbReference type="ChEBI" id="CHEBI:47013"/>
        <dbReference type="ChEBI" id="CHEBI:78346"/>
        <dbReference type="ChEBI" id="CHEBI:456216"/>
        <dbReference type="EC" id="2.7.1.15"/>
    </reaction>
</comment>
<evidence type="ECO:0000256" key="7">
    <source>
        <dbReference type="ARBA" id="ARBA00022777"/>
    </source>
</evidence>
<feature type="binding site" evidence="12">
    <location>
        <begin position="116"/>
        <end position="120"/>
    </location>
    <ligand>
        <name>substrate</name>
    </ligand>
</feature>
<evidence type="ECO:0000256" key="3">
    <source>
        <dbReference type="ARBA" id="ARBA00016943"/>
    </source>
</evidence>
<keyword evidence="10 12" id="KW-0630">Potassium</keyword>
<comment type="subcellular location">
    <subcellularLocation>
        <location evidence="12">Cytoplasm</location>
    </subcellularLocation>
</comment>
<dbReference type="KEGG" id="spri:SPRI_1219"/>
<evidence type="ECO:0000256" key="4">
    <source>
        <dbReference type="ARBA" id="ARBA00022679"/>
    </source>
</evidence>
<comment type="activity regulation">
    <text evidence="12">Activated by a monovalent cation that binds near, but not in, the active site. The most likely occupant of the site in vivo is potassium. Ion binding induces a conformational change that may alter substrate affinity.</text>
</comment>
<reference evidence="15 16" key="1">
    <citation type="submission" date="2015-08" db="EMBL/GenBank/DDBJ databases">
        <title>Genome sequence of the pristinamycin over-producing bacterium Streptomyces pristinaespiralis HCCB10218.</title>
        <authorList>
            <person name="Tian J."/>
            <person name="Yang J."/>
            <person name="Li L."/>
            <person name="Ruan L."/>
            <person name="Wei W."/>
            <person name="Zheng G."/>
            <person name="Wei Z."/>
            <person name="Yang S."/>
            <person name="Ge M."/>
            <person name="Jiang W."/>
            <person name="Lu Y."/>
        </authorList>
    </citation>
    <scope>NUCLEOTIDE SEQUENCE [LARGE SCALE GENOMIC DNA]</scope>
    <source>
        <strain evidence="15 16">HCCB 10218</strain>
    </source>
</reference>
<feature type="compositionally biased region" description="Basic and acidic residues" evidence="13">
    <location>
        <begin position="56"/>
        <end position="66"/>
    </location>
</feature>
<dbReference type="PRINTS" id="PR00990">
    <property type="entry name" value="RIBOKINASE"/>
</dbReference>
<dbReference type="Gene3D" id="3.40.1190.20">
    <property type="match status" value="1"/>
</dbReference>
<comment type="function">
    <text evidence="12">Catalyzes the phosphorylation of ribose at O-5 in a reaction requiring ATP and magnesium. The resulting D-ribose-5-phosphate can then be used either for sythesis of nucleotides, histidine, and tryptophan, or as a component of the pentose phosphate pathway.</text>
</comment>
<feature type="active site" description="Proton acceptor" evidence="12">
    <location>
        <position position="324"/>
    </location>
</feature>
<feature type="binding site" evidence="12">
    <location>
        <position position="320"/>
    </location>
    <ligand>
        <name>K(+)</name>
        <dbReference type="ChEBI" id="CHEBI:29103"/>
    </ligand>
</feature>
<comment type="subunit">
    <text evidence="12">Homodimer.</text>
</comment>
<feature type="binding site" evidence="12">
    <location>
        <begin position="292"/>
        <end position="297"/>
    </location>
    <ligand>
        <name>ATP</name>
        <dbReference type="ChEBI" id="CHEBI:30616"/>
    </ligand>
</feature>
<name>A0A0M4DNA9_STRPR</name>
<dbReference type="EMBL" id="CP011340">
    <property type="protein sequence ID" value="ALC19525.1"/>
    <property type="molecule type" value="Genomic_DNA"/>
</dbReference>
<keyword evidence="12" id="KW-0963">Cytoplasm</keyword>
<dbReference type="GO" id="GO:0019303">
    <property type="term" value="P:D-ribose catabolic process"/>
    <property type="evidence" value="ECO:0007669"/>
    <property type="project" value="UniProtKB-UniRule"/>
</dbReference>
<comment type="similarity">
    <text evidence="12">Belongs to the carbohydrate kinase PfkB family. Ribokinase subfamily.</text>
</comment>
<dbReference type="Pfam" id="PF00294">
    <property type="entry name" value="PfkB"/>
    <property type="match status" value="1"/>
</dbReference>
<keyword evidence="6 12" id="KW-0547">Nucleotide-binding</keyword>
<dbReference type="HAMAP" id="MF_01987">
    <property type="entry name" value="Ribokinase"/>
    <property type="match status" value="1"/>
</dbReference>
<dbReference type="STRING" id="38300.SPRI_1219"/>
<evidence type="ECO:0000256" key="6">
    <source>
        <dbReference type="ARBA" id="ARBA00022741"/>
    </source>
</evidence>